<accession>A0A1G2CFI1</accession>
<name>A0A1G2CFI1_9BACT</name>
<gene>
    <name evidence="3" type="ORF">A2945_00480</name>
</gene>
<organism evidence="3 4">
    <name type="scientific">Candidatus Liptonbacteria bacterium RIFCSPLOWO2_01_FULL_52_25</name>
    <dbReference type="NCBI Taxonomy" id="1798650"/>
    <lineage>
        <taxon>Bacteria</taxon>
        <taxon>Candidatus Liptoniibacteriota</taxon>
    </lineage>
</organism>
<dbReference type="GO" id="GO:0016757">
    <property type="term" value="F:glycosyltransferase activity"/>
    <property type="evidence" value="ECO:0007669"/>
    <property type="project" value="InterPro"/>
</dbReference>
<evidence type="ECO:0008006" key="5">
    <source>
        <dbReference type="Google" id="ProtNLM"/>
    </source>
</evidence>
<feature type="domain" description="Glycosyltransferase subfamily 4-like N-terminal" evidence="2">
    <location>
        <begin position="21"/>
        <end position="202"/>
    </location>
</feature>
<proteinExistence type="predicted"/>
<dbReference type="Pfam" id="PF00534">
    <property type="entry name" value="Glycos_transf_1"/>
    <property type="match status" value="1"/>
</dbReference>
<protein>
    <recommendedName>
        <fullName evidence="5">Glycosyltransferase subfamily 4-like N-terminal domain-containing protein</fullName>
    </recommendedName>
</protein>
<dbReference type="Proteomes" id="UP000178880">
    <property type="component" value="Unassembled WGS sequence"/>
</dbReference>
<dbReference type="AlphaFoldDB" id="A0A1G2CFI1"/>
<reference evidence="3 4" key="1">
    <citation type="journal article" date="2016" name="Nat. Commun.">
        <title>Thousands of microbial genomes shed light on interconnected biogeochemical processes in an aquifer system.</title>
        <authorList>
            <person name="Anantharaman K."/>
            <person name="Brown C.T."/>
            <person name="Hug L.A."/>
            <person name="Sharon I."/>
            <person name="Castelle C.J."/>
            <person name="Probst A.J."/>
            <person name="Thomas B.C."/>
            <person name="Singh A."/>
            <person name="Wilkins M.J."/>
            <person name="Karaoz U."/>
            <person name="Brodie E.L."/>
            <person name="Williams K.H."/>
            <person name="Hubbard S.S."/>
            <person name="Banfield J.F."/>
        </authorList>
    </citation>
    <scope>NUCLEOTIDE SEQUENCE [LARGE SCALE GENOMIC DNA]</scope>
</reference>
<dbReference type="EMBL" id="MHLA01000007">
    <property type="protein sequence ID" value="OGZ00154.1"/>
    <property type="molecule type" value="Genomic_DNA"/>
</dbReference>
<dbReference type="STRING" id="1798650.A2945_00480"/>
<evidence type="ECO:0000259" key="1">
    <source>
        <dbReference type="Pfam" id="PF00534"/>
    </source>
</evidence>
<evidence type="ECO:0000313" key="3">
    <source>
        <dbReference type="EMBL" id="OGZ00154.1"/>
    </source>
</evidence>
<feature type="domain" description="Glycosyl transferase family 1" evidence="1">
    <location>
        <begin position="214"/>
        <end position="378"/>
    </location>
</feature>
<evidence type="ECO:0000259" key="2">
    <source>
        <dbReference type="Pfam" id="PF13439"/>
    </source>
</evidence>
<dbReference type="SUPFAM" id="SSF53756">
    <property type="entry name" value="UDP-Glycosyltransferase/glycogen phosphorylase"/>
    <property type="match status" value="1"/>
</dbReference>
<dbReference type="Pfam" id="PF13439">
    <property type="entry name" value="Glyco_transf_4"/>
    <property type="match status" value="1"/>
</dbReference>
<dbReference type="PANTHER" id="PTHR12526">
    <property type="entry name" value="GLYCOSYLTRANSFERASE"/>
    <property type="match status" value="1"/>
</dbReference>
<dbReference type="PANTHER" id="PTHR12526:SF630">
    <property type="entry name" value="GLYCOSYLTRANSFERASE"/>
    <property type="match status" value="1"/>
</dbReference>
<dbReference type="CDD" id="cd03801">
    <property type="entry name" value="GT4_PimA-like"/>
    <property type="match status" value="1"/>
</dbReference>
<comment type="caution">
    <text evidence="3">The sequence shown here is derived from an EMBL/GenBank/DDBJ whole genome shotgun (WGS) entry which is preliminary data.</text>
</comment>
<evidence type="ECO:0000313" key="4">
    <source>
        <dbReference type="Proteomes" id="UP000178880"/>
    </source>
</evidence>
<dbReference type="Gene3D" id="3.40.50.2000">
    <property type="entry name" value="Glycogen Phosphorylase B"/>
    <property type="match status" value="2"/>
</dbReference>
<sequence>MAKIVLTHFNLTTESGDPKMLLSIAQGLKKLGHTVTIYCAEFDPEACFPRLNQGLDVRVAPPPKPLSSVRGAIGLLAKILERIKQARLYHDAAQRIAVQLKKDLDFVIVENDYTYKAAAAHKKENPKAKTVWIMNNPPFFHSKKRNFTLDILSRVANLFEKWSAKKYAKYIDWIVVYDENFRRLAGTLGRPVKVLRNPVDVDYFFAPPKRGIRAGEKIQLLSLGALSPNRRFEDTISAVKILRDKGYNAGAVIICKDYWGNKQYRESFENFIKNSGVAGYVDARFQGASEEEYLDAIRTSDVFILPNNIKNWAVGAFEAMAAGVPLVVSRATAVSEILHDGKDALFVDVLRPDEIAEKVEFLAKDAGLYVRIASAGQELVIKDMSLNNFAKKILEPPQA</sequence>
<dbReference type="InterPro" id="IPR001296">
    <property type="entry name" value="Glyco_trans_1"/>
</dbReference>
<dbReference type="InterPro" id="IPR028098">
    <property type="entry name" value="Glyco_trans_4-like_N"/>
</dbReference>